<evidence type="ECO:0008006" key="5">
    <source>
        <dbReference type="Google" id="ProtNLM"/>
    </source>
</evidence>
<sequence length="228" mass="23581">MWTILRAALTCTLMVTFGLSAPAAAAPGEPPSADRMRKALLTVDDLPDGMTAGETGTGRGDNDFSAWNRCKGPQPPAGNDVEYVHAAFSAGGPEAASVQTMIGATGSETGRAVVASRADELQRCPAGMTRWPLPRLGDASVTVVLGSASAKDLFGSGEDRTKGVRAAVIAQGDVLAYIVGSELGEAEFTRILQAGARRLARHFPASGDRMAVFGGERSEAGLAEPVHQ</sequence>
<evidence type="ECO:0000313" key="3">
    <source>
        <dbReference type="EMBL" id="MDI6097394.1"/>
    </source>
</evidence>
<reference evidence="3 4" key="1">
    <citation type="submission" date="2023-05" db="EMBL/GenBank/DDBJ databases">
        <title>Actinoplanes sp. NEAU-A12 genome sequencing.</title>
        <authorList>
            <person name="Wang Z.-S."/>
        </authorList>
    </citation>
    <scope>NUCLEOTIDE SEQUENCE [LARGE SCALE GENOMIC DNA]</scope>
    <source>
        <strain evidence="3 4">NEAU-A12</strain>
    </source>
</reference>
<feature type="region of interest" description="Disordered" evidence="1">
    <location>
        <begin position="46"/>
        <end position="65"/>
    </location>
</feature>
<gene>
    <name evidence="3" type="ORF">QLQ12_02105</name>
</gene>
<evidence type="ECO:0000256" key="1">
    <source>
        <dbReference type="SAM" id="MobiDB-lite"/>
    </source>
</evidence>
<dbReference type="RefSeq" id="WP_282756789.1">
    <property type="nucleotide sequence ID" value="NZ_JASCTH010000001.1"/>
</dbReference>
<accession>A0ABT6WCD9</accession>
<keyword evidence="4" id="KW-1185">Reference proteome</keyword>
<dbReference type="EMBL" id="JASCTH010000001">
    <property type="protein sequence ID" value="MDI6097394.1"/>
    <property type="molecule type" value="Genomic_DNA"/>
</dbReference>
<protein>
    <recommendedName>
        <fullName evidence="5">Secreted protein</fullName>
    </recommendedName>
</protein>
<evidence type="ECO:0000256" key="2">
    <source>
        <dbReference type="SAM" id="SignalP"/>
    </source>
</evidence>
<evidence type="ECO:0000313" key="4">
    <source>
        <dbReference type="Proteomes" id="UP001241758"/>
    </source>
</evidence>
<comment type="caution">
    <text evidence="3">The sequence shown here is derived from an EMBL/GenBank/DDBJ whole genome shotgun (WGS) entry which is preliminary data.</text>
</comment>
<feature type="chain" id="PRO_5047295553" description="Secreted protein" evidence="2">
    <location>
        <begin position="26"/>
        <end position="228"/>
    </location>
</feature>
<feature type="signal peptide" evidence="2">
    <location>
        <begin position="1"/>
        <end position="25"/>
    </location>
</feature>
<organism evidence="3 4">
    <name type="scientific">Actinoplanes sandaracinus</name>
    <dbReference type="NCBI Taxonomy" id="3045177"/>
    <lineage>
        <taxon>Bacteria</taxon>
        <taxon>Bacillati</taxon>
        <taxon>Actinomycetota</taxon>
        <taxon>Actinomycetes</taxon>
        <taxon>Micromonosporales</taxon>
        <taxon>Micromonosporaceae</taxon>
        <taxon>Actinoplanes</taxon>
    </lineage>
</organism>
<name>A0ABT6WCD9_9ACTN</name>
<keyword evidence="2" id="KW-0732">Signal</keyword>
<proteinExistence type="predicted"/>
<dbReference type="Proteomes" id="UP001241758">
    <property type="component" value="Unassembled WGS sequence"/>
</dbReference>